<gene>
    <name evidence="2" type="ORF">L596_027764</name>
</gene>
<reference evidence="2 3" key="2">
    <citation type="journal article" date="2019" name="G3 (Bethesda)">
        <title>Hybrid Assembly of the Genome of the Entomopathogenic Nematode Steinernema carpocapsae Identifies the X-Chromosome.</title>
        <authorList>
            <person name="Serra L."/>
            <person name="Macchietto M."/>
            <person name="Macias-Munoz A."/>
            <person name="McGill C.J."/>
            <person name="Rodriguez I.M."/>
            <person name="Rodriguez B."/>
            <person name="Murad R."/>
            <person name="Mortazavi A."/>
        </authorList>
    </citation>
    <scope>NUCLEOTIDE SEQUENCE [LARGE SCALE GENOMIC DNA]</scope>
    <source>
        <strain evidence="2 3">ALL</strain>
    </source>
</reference>
<sequence>MRHRTGSPLFSCFVLLYCLHFVLGQYYGGYGLGYPYGMMGGGGYGMGGGYGLGGYSGYGGYGGDYGYGARPVMVRRVIYTMPGYGGGYGGYGGYGAYGGGMYPGIYGAKTVAAKV</sequence>
<dbReference type="EMBL" id="AZBU02000011">
    <property type="protein sequence ID" value="TKR60530.1"/>
    <property type="molecule type" value="Genomic_DNA"/>
</dbReference>
<dbReference type="AlphaFoldDB" id="A0A4U5LWH8"/>
<feature type="chain" id="PRO_5020387802" evidence="1">
    <location>
        <begin position="25"/>
        <end position="115"/>
    </location>
</feature>
<proteinExistence type="predicted"/>
<organism evidence="2 3">
    <name type="scientific">Steinernema carpocapsae</name>
    <name type="common">Entomopathogenic nematode</name>
    <dbReference type="NCBI Taxonomy" id="34508"/>
    <lineage>
        <taxon>Eukaryota</taxon>
        <taxon>Metazoa</taxon>
        <taxon>Ecdysozoa</taxon>
        <taxon>Nematoda</taxon>
        <taxon>Chromadorea</taxon>
        <taxon>Rhabditida</taxon>
        <taxon>Tylenchina</taxon>
        <taxon>Panagrolaimomorpha</taxon>
        <taxon>Strongyloidoidea</taxon>
        <taxon>Steinernematidae</taxon>
        <taxon>Steinernema</taxon>
    </lineage>
</organism>
<keyword evidence="1" id="KW-0732">Signal</keyword>
<keyword evidence="3" id="KW-1185">Reference proteome</keyword>
<accession>A0A4U5LWH8</accession>
<evidence type="ECO:0000313" key="3">
    <source>
        <dbReference type="Proteomes" id="UP000298663"/>
    </source>
</evidence>
<dbReference type="Proteomes" id="UP000298663">
    <property type="component" value="Unassembled WGS sequence"/>
</dbReference>
<evidence type="ECO:0000313" key="2">
    <source>
        <dbReference type="EMBL" id="TKR60530.1"/>
    </source>
</evidence>
<comment type="caution">
    <text evidence="2">The sequence shown here is derived from an EMBL/GenBank/DDBJ whole genome shotgun (WGS) entry which is preliminary data.</text>
</comment>
<evidence type="ECO:0000256" key="1">
    <source>
        <dbReference type="SAM" id="SignalP"/>
    </source>
</evidence>
<protein>
    <submittedName>
        <fullName evidence="2">Uncharacterized protein</fullName>
    </submittedName>
</protein>
<name>A0A4U5LWH8_STECR</name>
<feature type="signal peptide" evidence="1">
    <location>
        <begin position="1"/>
        <end position="24"/>
    </location>
</feature>
<reference evidence="2 3" key="1">
    <citation type="journal article" date="2015" name="Genome Biol.">
        <title>Comparative genomics of Steinernema reveals deeply conserved gene regulatory networks.</title>
        <authorList>
            <person name="Dillman A.R."/>
            <person name="Macchietto M."/>
            <person name="Porter C.F."/>
            <person name="Rogers A."/>
            <person name="Williams B."/>
            <person name="Antoshechkin I."/>
            <person name="Lee M.M."/>
            <person name="Goodwin Z."/>
            <person name="Lu X."/>
            <person name="Lewis E.E."/>
            <person name="Goodrich-Blair H."/>
            <person name="Stock S.P."/>
            <person name="Adams B.J."/>
            <person name="Sternberg P.W."/>
            <person name="Mortazavi A."/>
        </authorList>
    </citation>
    <scope>NUCLEOTIDE SEQUENCE [LARGE SCALE GENOMIC DNA]</scope>
    <source>
        <strain evidence="2 3">ALL</strain>
    </source>
</reference>